<dbReference type="SUPFAM" id="SSF54427">
    <property type="entry name" value="NTF2-like"/>
    <property type="match status" value="1"/>
</dbReference>
<gene>
    <name evidence="2" type="ORF">EAS64_03735</name>
</gene>
<dbReference type="Gene3D" id="3.10.450.50">
    <property type="match status" value="1"/>
</dbReference>
<feature type="domain" description="SnoaL-like" evidence="1">
    <location>
        <begin position="15"/>
        <end position="118"/>
    </location>
</feature>
<accession>A0A6P2C5S3</accession>
<keyword evidence="3" id="KW-1185">Reference proteome</keyword>
<proteinExistence type="predicted"/>
<organism evidence="2 3">
    <name type="scientific">Trebonia kvetii</name>
    <dbReference type="NCBI Taxonomy" id="2480626"/>
    <lineage>
        <taxon>Bacteria</taxon>
        <taxon>Bacillati</taxon>
        <taxon>Actinomycetota</taxon>
        <taxon>Actinomycetes</taxon>
        <taxon>Streptosporangiales</taxon>
        <taxon>Treboniaceae</taxon>
        <taxon>Trebonia</taxon>
    </lineage>
</organism>
<dbReference type="OrthoDB" id="9182871at2"/>
<dbReference type="AlphaFoldDB" id="A0A6P2C5S3"/>
<dbReference type="EMBL" id="RPFW01000001">
    <property type="protein sequence ID" value="TVZ06530.1"/>
    <property type="molecule type" value="Genomic_DNA"/>
</dbReference>
<dbReference type="Proteomes" id="UP000460272">
    <property type="component" value="Unassembled WGS sequence"/>
</dbReference>
<reference evidence="2 3" key="1">
    <citation type="submission" date="2018-11" db="EMBL/GenBank/DDBJ databases">
        <title>Trebonia kvetii gen.nov., sp.nov., a novel acidophilic actinobacterium, and proposal of the new actinobacterial family Treboniaceae fam. nov.</title>
        <authorList>
            <person name="Rapoport D."/>
            <person name="Sagova-Mareckova M."/>
            <person name="Sedlacek I."/>
            <person name="Provaznik J."/>
            <person name="Kralova S."/>
            <person name="Pavlinic D."/>
            <person name="Benes V."/>
            <person name="Kopecky J."/>
        </authorList>
    </citation>
    <scope>NUCLEOTIDE SEQUENCE [LARGE SCALE GENOMIC DNA]</scope>
    <source>
        <strain evidence="2 3">15Tr583</strain>
    </source>
</reference>
<sequence length="140" mass="15303">MTQVKNVSELNKLKVRLFVEAVWNEGRLDLIDELVAADYIGHFPCSETAVAGPEGVSRLVSDHRRADPGLYVKIMDQIAEDDRVVTCWQTTTTEPGTRGAGRTASYTGISVIRLLAGRQVDSHTECTVSSPARSAGRTRT</sequence>
<protein>
    <recommendedName>
        <fullName evidence="1">SnoaL-like domain-containing protein</fullName>
    </recommendedName>
</protein>
<dbReference type="Pfam" id="PF12680">
    <property type="entry name" value="SnoaL_2"/>
    <property type="match status" value="1"/>
</dbReference>
<evidence type="ECO:0000313" key="3">
    <source>
        <dbReference type="Proteomes" id="UP000460272"/>
    </source>
</evidence>
<dbReference type="InterPro" id="IPR037401">
    <property type="entry name" value="SnoaL-like"/>
</dbReference>
<evidence type="ECO:0000313" key="2">
    <source>
        <dbReference type="EMBL" id="TVZ06530.1"/>
    </source>
</evidence>
<name>A0A6P2C5S3_9ACTN</name>
<dbReference type="InterPro" id="IPR032710">
    <property type="entry name" value="NTF2-like_dom_sf"/>
</dbReference>
<comment type="caution">
    <text evidence="2">The sequence shown here is derived from an EMBL/GenBank/DDBJ whole genome shotgun (WGS) entry which is preliminary data.</text>
</comment>
<evidence type="ECO:0000259" key="1">
    <source>
        <dbReference type="Pfam" id="PF12680"/>
    </source>
</evidence>